<feature type="domain" description="C5a peptidase/Subtilisin-like protease SBT2-like Fn3-like" evidence="20">
    <location>
        <begin position="667"/>
        <end position="793"/>
    </location>
</feature>
<feature type="region of interest" description="Disordered" evidence="15">
    <location>
        <begin position="1027"/>
        <end position="1065"/>
    </location>
</feature>
<feature type="domain" description="Inhibitor I9" evidence="19">
    <location>
        <begin position="100"/>
        <end position="157"/>
    </location>
</feature>
<feature type="active site" description="Charge relay system" evidence="12 13">
    <location>
        <position position="258"/>
    </location>
</feature>
<evidence type="ECO:0000256" key="13">
    <source>
        <dbReference type="PROSITE-ProRule" id="PRU01240"/>
    </source>
</evidence>
<feature type="active site" description="Charge relay system" evidence="12 13">
    <location>
        <position position="194"/>
    </location>
</feature>
<dbReference type="AlphaFoldDB" id="A0A3N9UFW9"/>
<evidence type="ECO:0000256" key="9">
    <source>
        <dbReference type="ARBA" id="ARBA00022801"/>
    </source>
</evidence>
<organism evidence="21 22">
    <name type="scientific">Lysinibacillus composti</name>
    <dbReference type="NCBI Taxonomy" id="720633"/>
    <lineage>
        <taxon>Bacteria</taxon>
        <taxon>Bacillati</taxon>
        <taxon>Bacillota</taxon>
        <taxon>Bacilli</taxon>
        <taxon>Bacillales</taxon>
        <taxon>Bacillaceae</taxon>
        <taxon>Lysinibacillus</taxon>
    </lineage>
</organism>
<dbReference type="Pfam" id="PF00082">
    <property type="entry name" value="Peptidase_S8"/>
    <property type="match status" value="1"/>
</dbReference>
<gene>
    <name evidence="21" type="ORF">EBB45_08565</name>
</gene>
<evidence type="ECO:0000256" key="7">
    <source>
        <dbReference type="ARBA" id="ARBA00022729"/>
    </source>
</evidence>
<dbReference type="EMBL" id="RRCT01000006">
    <property type="protein sequence ID" value="RQW75020.1"/>
    <property type="molecule type" value="Genomic_DNA"/>
</dbReference>
<evidence type="ECO:0000256" key="10">
    <source>
        <dbReference type="ARBA" id="ARBA00022825"/>
    </source>
</evidence>
<dbReference type="InterPro" id="IPR046450">
    <property type="entry name" value="PA_dom_sf"/>
</dbReference>
<dbReference type="GO" id="GO:0004252">
    <property type="term" value="F:serine-type endopeptidase activity"/>
    <property type="evidence" value="ECO:0007669"/>
    <property type="project" value="UniProtKB-UniRule"/>
</dbReference>
<dbReference type="InterPro" id="IPR010435">
    <property type="entry name" value="C5a/SBT2-like_Fn3"/>
</dbReference>
<evidence type="ECO:0000256" key="8">
    <source>
        <dbReference type="ARBA" id="ARBA00022737"/>
    </source>
</evidence>
<dbReference type="PROSITE" id="PS00136">
    <property type="entry name" value="SUBTILASE_ASP"/>
    <property type="match status" value="1"/>
</dbReference>
<dbReference type="InterPro" id="IPR022398">
    <property type="entry name" value="Peptidase_S8_His-AS"/>
</dbReference>
<comment type="caution">
    <text evidence="21">The sequence shown here is derived from an EMBL/GenBank/DDBJ whole genome shotgun (WGS) entry which is preliminary data.</text>
</comment>
<comment type="subcellular location">
    <subcellularLocation>
        <location evidence="2">Secreted</location>
    </subcellularLocation>
</comment>
<dbReference type="Gene3D" id="2.60.40.1710">
    <property type="entry name" value="Subtilisin-like superfamily"/>
    <property type="match status" value="1"/>
</dbReference>
<dbReference type="Pfam" id="PF06280">
    <property type="entry name" value="fn3_5"/>
    <property type="match status" value="1"/>
</dbReference>
<evidence type="ECO:0000313" key="21">
    <source>
        <dbReference type="EMBL" id="RQW75020.1"/>
    </source>
</evidence>
<dbReference type="CDD" id="cd02133">
    <property type="entry name" value="PA_C5a_like"/>
    <property type="match status" value="1"/>
</dbReference>
<evidence type="ECO:0000256" key="15">
    <source>
        <dbReference type="SAM" id="MobiDB-lite"/>
    </source>
</evidence>
<keyword evidence="9 13" id="KW-0378">Hydrolase</keyword>
<evidence type="ECO:0000256" key="2">
    <source>
        <dbReference type="ARBA" id="ARBA00004613"/>
    </source>
</evidence>
<evidence type="ECO:0000259" key="20">
    <source>
        <dbReference type="Pfam" id="PF06280"/>
    </source>
</evidence>
<dbReference type="InterPro" id="IPR050131">
    <property type="entry name" value="Peptidase_S8_subtilisin-like"/>
</dbReference>
<keyword evidence="8" id="KW-0677">Repeat</keyword>
<evidence type="ECO:0000259" key="19">
    <source>
        <dbReference type="Pfam" id="PF05922"/>
    </source>
</evidence>
<keyword evidence="6 13" id="KW-0645">Protease</keyword>
<dbReference type="PROSITE" id="PS00138">
    <property type="entry name" value="SUBTILASE_SER"/>
    <property type="match status" value="1"/>
</dbReference>
<sequence>MRKLRYIMLLTLIFVLSFSTTALGQNFSPTNSDEITTVQGEQSKIRVSEKLDKYKNPKKKVRIVVELQGPTTVEQAKKKGVKYKKMHPSERKKLEASVIVEQKNVQASIKSSSPSIHYLENFTTIFNGFSAEVATEEVAKIAATSGVKTIYESTEYERPEVKPDMKYSKELVQSQRAWNEYNFRGEGMVVAVIDTGIDPTHQDMILSDETPAKLTNTEVNELLTNGTIQNGQYFTAKIPFGYNYMDGNYDVIDSGTMHGMHVSGIVAANGAEENGGIKGVAPEAQLLALKVFGNDLTNTSSYSDVYVKAIDDAIKLDADVINMSLGTPAGFVDDNSPEQLAVQRAIDDGVMVVTSSGNSDMYGSGYRYPYAENQDYGVTGTPNVSKNSMGVASFENSTVTSYGFSIHIDDVPSGEALYLLANEANPMDLYSGEVEVLDAEYGAIDEFSGKDFNGKIALASRGKVSLVEIALNAQAAGAIGVIIYNNTPGIINMLSDPAIKIPYMAILQSDGLAIKAALKEQKPVTISFDGAILHTPSLTAGKMSAFTSWGPTPNLDFKPEITAPGGNIFSTLNNNQYGIMSGTSMAAPHVAGGSTLILQRISEEFNVSGAEAVLLTKNLLMNTASPIEFQQGQYVSPRRQGAGLMQLANALVTDVIVTNKETNEAKVALKEIANNQFTFTLVAKNFSNEEKTFVVNTQIQVDTPLNAQNGIFVNAPNLYGQIVLTKEDIAINSPEKITIPANGTVNIPVSVDLSSIAEQLTAFYPNGFFVDGYVTLTDPNEDITGNVPLSVPFFGFNGEWDRAPIFDYFAWEPKTFWGYTALADEQGNFITGGGTFDSTRFGFSPNNDGVRDYAIPVFSLFRNAKELKVEVLDSKGEVIQTVRNTNNVAKNYSLATPYTFIPENGWDGRVNNKVAKDGDYFLQVSGVIDYAGADWQSIRFPVKVDTTAPKATVELNDNKTILLSNIDDGDVGTGIEYWQVYVNNVAVSDQLSKETVSFTLPNSLTKKDVVNVRLIDAAMNQSEYILKTSKPNNGNGNGSGNGNGNGKGSSNGNGNGNGPVKNNSK</sequence>
<comment type="similarity">
    <text evidence="3 13 14">Belongs to the peptidase S8 family.</text>
</comment>
<dbReference type="InterPro" id="IPR023827">
    <property type="entry name" value="Peptidase_S8_Asp-AS"/>
</dbReference>
<feature type="domain" description="Peptidase S8/S53" evidence="17">
    <location>
        <begin position="185"/>
        <end position="643"/>
    </location>
</feature>
<keyword evidence="10 13" id="KW-0720">Serine protease</keyword>
<name>A0A3N9UFW9_9BACI</name>
<dbReference type="InterPro" id="IPR036852">
    <property type="entry name" value="Peptidase_S8/S53_dom_sf"/>
</dbReference>
<dbReference type="RefSeq" id="WP_124764068.1">
    <property type="nucleotide sequence ID" value="NZ_JAFBDY010000005.1"/>
</dbReference>
<dbReference type="SUPFAM" id="SSF52743">
    <property type="entry name" value="Subtilisin-like"/>
    <property type="match status" value="1"/>
</dbReference>
<dbReference type="GO" id="GO:0006508">
    <property type="term" value="P:proteolysis"/>
    <property type="evidence" value="ECO:0007669"/>
    <property type="project" value="UniProtKB-KW"/>
</dbReference>
<feature type="active site" description="Charge relay system" evidence="12 13">
    <location>
        <position position="584"/>
    </location>
</feature>
<keyword evidence="7 16" id="KW-0732">Signal</keyword>
<dbReference type="InterPro" id="IPR023828">
    <property type="entry name" value="Peptidase_S8_Ser-AS"/>
</dbReference>
<dbReference type="OrthoDB" id="9798386at2"/>
<comment type="cofactor">
    <cofactor evidence="1">
        <name>Ca(2+)</name>
        <dbReference type="ChEBI" id="CHEBI:29108"/>
    </cofactor>
</comment>
<dbReference type="InterPro" id="IPR003137">
    <property type="entry name" value="PA_domain"/>
</dbReference>
<proteinExistence type="inferred from homology"/>
<evidence type="ECO:0000256" key="16">
    <source>
        <dbReference type="SAM" id="SignalP"/>
    </source>
</evidence>
<evidence type="ECO:0000256" key="14">
    <source>
        <dbReference type="RuleBase" id="RU003355"/>
    </source>
</evidence>
<keyword evidence="4" id="KW-0134">Cell wall</keyword>
<evidence type="ECO:0000259" key="18">
    <source>
        <dbReference type="Pfam" id="PF02225"/>
    </source>
</evidence>
<evidence type="ECO:0000256" key="1">
    <source>
        <dbReference type="ARBA" id="ARBA00001913"/>
    </source>
</evidence>
<dbReference type="Gene3D" id="3.50.30.30">
    <property type="match status" value="1"/>
</dbReference>
<feature type="compositionally biased region" description="Gly residues" evidence="15">
    <location>
        <begin position="1035"/>
        <end position="1057"/>
    </location>
</feature>
<dbReference type="InterPro" id="IPR034216">
    <property type="entry name" value="C5a_Peptidase"/>
</dbReference>
<evidence type="ECO:0000256" key="6">
    <source>
        <dbReference type="ARBA" id="ARBA00022670"/>
    </source>
</evidence>
<feature type="domain" description="PA" evidence="18">
    <location>
        <begin position="439"/>
        <end position="514"/>
    </location>
</feature>
<dbReference type="PRINTS" id="PR00723">
    <property type="entry name" value="SUBTILISIN"/>
</dbReference>
<dbReference type="PROSITE" id="PS00137">
    <property type="entry name" value="SUBTILASE_HIS"/>
    <property type="match status" value="1"/>
</dbReference>
<dbReference type="InterPro" id="IPR000209">
    <property type="entry name" value="Peptidase_S8/S53_dom"/>
</dbReference>
<dbReference type="Pfam" id="PF02225">
    <property type="entry name" value="PA"/>
    <property type="match status" value="1"/>
</dbReference>
<keyword evidence="22" id="KW-1185">Reference proteome</keyword>
<feature type="signal peptide" evidence="16">
    <location>
        <begin position="1"/>
        <end position="24"/>
    </location>
</feature>
<evidence type="ECO:0000256" key="11">
    <source>
        <dbReference type="ARBA" id="ARBA00022837"/>
    </source>
</evidence>
<protein>
    <submittedName>
        <fullName evidence="21">Lactocepin</fullName>
    </submittedName>
</protein>
<evidence type="ECO:0000256" key="12">
    <source>
        <dbReference type="PIRSR" id="PIRSR615500-1"/>
    </source>
</evidence>
<feature type="chain" id="PRO_5018105047" evidence="16">
    <location>
        <begin position="25"/>
        <end position="1065"/>
    </location>
</feature>
<dbReference type="Proteomes" id="UP000274033">
    <property type="component" value="Unassembled WGS sequence"/>
</dbReference>
<dbReference type="GO" id="GO:0016020">
    <property type="term" value="C:membrane"/>
    <property type="evidence" value="ECO:0007669"/>
    <property type="project" value="InterPro"/>
</dbReference>
<dbReference type="Gene3D" id="3.40.50.200">
    <property type="entry name" value="Peptidase S8/S53 domain"/>
    <property type="match status" value="1"/>
</dbReference>
<evidence type="ECO:0000256" key="3">
    <source>
        <dbReference type="ARBA" id="ARBA00011073"/>
    </source>
</evidence>
<evidence type="ECO:0000259" key="17">
    <source>
        <dbReference type="Pfam" id="PF00082"/>
    </source>
</evidence>
<dbReference type="GO" id="GO:0005576">
    <property type="term" value="C:extracellular region"/>
    <property type="evidence" value="ECO:0007669"/>
    <property type="project" value="UniProtKB-SubCell"/>
</dbReference>
<reference evidence="21 22" key="1">
    <citation type="journal article" date="2013" name="J. Microbiol.">
        <title>Lysinibacillus chungkukjangi sp. nov., isolated from Chungkukjang, Korean fermented soybean food.</title>
        <authorList>
            <person name="Kim S.J."/>
            <person name="Jang Y.H."/>
            <person name="Hamada M."/>
            <person name="Ahn J.H."/>
            <person name="Weon H.Y."/>
            <person name="Suzuki K."/>
            <person name="Whang K.S."/>
            <person name="Kwon S.W."/>
        </authorList>
    </citation>
    <scope>NUCLEOTIDE SEQUENCE [LARGE SCALE GENOMIC DNA]</scope>
    <source>
        <strain evidence="21 22">MCCC 1A12701</strain>
    </source>
</reference>
<dbReference type="PROSITE" id="PS51892">
    <property type="entry name" value="SUBTILASE"/>
    <property type="match status" value="1"/>
</dbReference>
<dbReference type="PANTHER" id="PTHR43806:SF11">
    <property type="entry name" value="CEREVISIN-RELATED"/>
    <property type="match status" value="1"/>
</dbReference>
<dbReference type="PANTHER" id="PTHR43806">
    <property type="entry name" value="PEPTIDASE S8"/>
    <property type="match status" value="1"/>
</dbReference>
<dbReference type="CDD" id="cd07475">
    <property type="entry name" value="Peptidases_S8_C5a_Peptidase"/>
    <property type="match status" value="1"/>
</dbReference>
<evidence type="ECO:0000256" key="5">
    <source>
        <dbReference type="ARBA" id="ARBA00022525"/>
    </source>
</evidence>
<keyword evidence="5" id="KW-0964">Secreted</keyword>
<evidence type="ECO:0000256" key="4">
    <source>
        <dbReference type="ARBA" id="ARBA00022512"/>
    </source>
</evidence>
<keyword evidence="11" id="KW-0106">Calcium</keyword>
<dbReference type="SUPFAM" id="SSF52025">
    <property type="entry name" value="PA domain"/>
    <property type="match status" value="1"/>
</dbReference>
<dbReference type="Pfam" id="PF05922">
    <property type="entry name" value="Inhibitor_I9"/>
    <property type="match status" value="1"/>
</dbReference>
<evidence type="ECO:0000313" key="22">
    <source>
        <dbReference type="Proteomes" id="UP000274033"/>
    </source>
</evidence>
<dbReference type="InterPro" id="IPR015500">
    <property type="entry name" value="Peptidase_S8_subtilisin-rel"/>
</dbReference>
<dbReference type="InterPro" id="IPR010259">
    <property type="entry name" value="S8pro/Inhibitor_I9"/>
</dbReference>
<accession>A0A3N9UFW9</accession>